<dbReference type="SUPFAM" id="SSF46894">
    <property type="entry name" value="C-terminal effector domain of the bipartite response regulators"/>
    <property type="match status" value="1"/>
</dbReference>
<evidence type="ECO:0000256" key="3">
    <source>
        <dbReference type="ARBA" id="ARBA00023012"/>
    </source>
</evidence>
<keyword evidence="2 8" id="KW-0597">Phosphoprotein</keyword>
<dbReference type="Pfam" id="PF00486">
    <property type="entry name" value="Trans_reg_C"/>
    <property type="match status" value="1"/>
</dbReference>
<gene>
    <name evidence="12" type="ORF">EHV10_13280</name>
</gene>
<keyword evidence="13" id="KW-1185">Reference proteome</keyword>
<keyword evidence="3" id="KW-0902">Two-component regulatory system</keyword>
<sequence length="225" mass="25417">MNILVVEDEVLLASSLKEILEECGHIVECAYDGMEGLILARSSHFDLLVLDLMLPKLNGFEVARTLRKEKNGLPILILTAKSDILDRVEGLDSGADYYLTKPFDRRELLACVNALLRRQGKEVNQISFGNTTLDIDSSELISGDNSIRLSSKEFQMMRFLLKEGKNNISKNLFLEKIWGYDSDATENNVEVYIGFLRKKLKTLSSDISIVASRRLGYHLEVRGDE</sequence>
<feature type="DNA-binding region" description="OmpR/PhoB-type" evidence="9">
    <location>
        <begin position="123"/>
        <end position="221"/>
    </location>
</feature>
<dbReference type="SUPFAM" id="SSF52172">
    <property type="entry name" value="CheY-like"/>
    <property type="match status" value="1"/>
</dbReference>
<dbReference type="CDD" id="cd19935">
    <property type="entry name" value="REC_OmpR_CusR-like"/>
    <property type="match status" value="1"/>
</dbReference>
<dbReference type="PANTHER" id="PTHR48111">
    <property type="entry name" value="REGULATOR OF RPOS"/>
    <property type="match status" value="1"/>
</dbReference>
<keyword evidence="6" id="KW-0804">Transcription</keyword>
<dbReference type="InterPro" id="IPR016032">
    <property type="entry name" value="Sig_transdc_resp-reg_C-effctor"/>
</dbReference>
<evidence type="ECO:0000256" key="5">
    <source>
        <dbReference type="ARBA" id="ARBA00023125"/>
    </source>
</evidence>
<dbReference type="InterPro" id="IPR039420">
    <property type="entry name" value="WalR-like"/>
</dbReference>
<evidence type="ECO:0000259" key="10">
    <source>
        <dbReference type="PROSITE" id="PS50110"/>
    </source>
</evidence>
<dbReference type="RefSeq" id="WP_128675061.1">
    <property type="nucleotide sequence ID" value="NZ_RRCO01000007.1"/>
</dbReference>
<dbReference type="GO" id="GO:0000156">
    <property type="term" value="F:phosphorelay response regulator activity"/>
    <property type="evidence" value="ECO:0007669"/>
    <property type="project" value="TreeGrafter"/>
</dbReference>
<dbReference type="PROSITE" id="PS51755">
    <property type="entry name" value="OMPR_PHOB"/>
    <property type="match status" value="1"/>
</dbReference>
<protein>
    <recommendedName>
        <fullName evidence="1">Stage 0 sporulation protein A homolog</fullName>
    </recommendedName>
</protein>
<evidence type="ECO:0000313" key="12">
    <source>
        <dbReference type="EMBL" id="RRJ24351.1"/>
    </source>
</evidence>
<feature type="domain" description="Response regulatory" evidence="10">
    <location>
        <begin position="2"/>
        <end position="116"/>
    </location>
</feature>
<dbReference type="SMART" id="SM00448">
    <property type="entry name" value="REC"/>
    <property type="match status" value="1"/>
</dbReference>
<evidence type="ECO:0000256" key="7">
    <source>
        <dbReference type="ARBA" id="ARBA00024867"/>
    </source>
</evidence>
<evidence type="ECO:0000256" key="8">
    <source>
        <dbReference type="PROSITE-ProRule" id="PRU00169"/>
    </source>
</evidence>
<comment type="function">
    <text evidence="7">May play the central regulatory role in sporulation. It may be an element of the effector pathway responsible for the activation of sporulation genes in response to nutritional stress. Spo0A may act in concert with spo0H (a sigma factor) to control the expression of some genes that are critical to the sporulation process.</text>
</comment>
<comment type="caution">
    <text evidence="12">The sequence shown here is derived from an EMBL/GenBank/DDBJ whole genome shotgun (WGS) entry which is preliminary data.</text>
</comment>
<proteinExistence type="predicted"/>
<dbReference type="AlphaFoldDB" id="A0A3P3QT26"/>
<dbReference type="Gene3D" id="3.40.50.2300">
    <property type="match status" value="1"/>
</dbReference>
<dbReference type="Gene3D" id="1.10.10.10">
    <property type="entry name" value="Winged helix-like DNA-binding domain superfamily/Winged helix DNA-binding domain"/>
    <property type="match status" value="1"/>
</dbReference>
<evidence type="ECO:0000256" key="4">
    <source>
        <dbReference type="ARBA" id="ARBA00023015"/>
    </source>
</evidence>
<dbReference type="Pfam" id="PF00072">
    <property type="entry name" value="Response_reg"/>
    <property type="match status" value="1"/>
</dbReference>
<dbReference type="InterPro" id="IPR011006">
    <property type="entry name" value="CheY-like_superfamily"/>
</dbReference>
<dbReference type="InterPro" id="IPR036388">
    <property type="entry name" value="WH-like_DNA-bd_sf"/>
</dbReference>
<dbReference type="CDD" id="cd00383">
    <property type="entry name" value="trans_reg_C"/>
    <property type="match status" value="1"/>
</dbReference>
<feature type="modified residue" description="4-aspartylphosphate" evidence="8">
    <location>
        <position position="51"/>
    </location>
</feature>
<dbReference type="SMART" id="SM00862">
    <property type="entry name" value="Trans_reg_C"/>
    <property type="match status" value="1"/>
</dbReference>
<dbReference type="Gene3D" id="6.10.250.690">
    <property type="match status" value="1"/>
</dbReference>
<evidence type="ECO:0000256" key="1">
    <source>
        <dbReference type="ARBA" id="ARBA00018672"/>
    </source>
</evidence>
<evidence type="ECO:0000313" key="13">
    <source>
        <dbReference type="Proteomes" id="UP000272490"/>
    </source>
</evidence>
<keyword evidence="4" id="KW-0805">Transcription regulation</keyword>
<dbReference type="InterPro" id="IPR001789">
    <property type="entry name" value="Sig_transdc_resp-reg_receiver"/>
</dbReference>
<evidence type="ECO:0000256" key="2">
    <source>
        <dbReference type="ARBA" id="ARBA00022553"/>
    </source>
</evidence>
<evidence type="ECO:0000259" key="11">
    <source>
        <dbReference type="PROSITE" id="PS51755"/>
    </source>
</evidence>
<feature type="domain" description="OmpR/PhoB-type" evidence="11">
    <location>
        <begin position="123"/>
        <end position="221"/>
    </location>
</feature>
<keyword evidence="5 9" id="KW-0238">DNA-binding</keyword>
<dbReference type="EMBL" id="RRCO01000007">
    <property type="protein sequence ID" value="RRJ24351.1"/>
    <property type="molecule type" value="Genomic_DNA"/>
</dbReference>
<organism evidence="12 13">
    <name type="scientific">Lachnoanaerobaculum gingivalis</name>
    <dbReference type="NCBI Taxonomy" id="2490855"/>
    <lineage>
        <taxon>Bacteria</taxon>
        <taxon>Bacillati</taxon>
        <taxon>Bacillota</taxon>
        <taxon>Clostridia</taxon>
        <taxon>Lachnospirales</taxon>
        <taxon>Lachnospiraceae</taxon>
        <taxon>Lachnoanaerobaculum</taxon>
    </lineage>
</organism>
<dbReference type="GO" id="GO:0005829">
    <property type="term" value="C:cytosol"/>
    <property type="evidence" value="ECO:0007669"/>
    <property type="project" value="TreeGrafter"/>
</dbReference>
<name>A0A3P3QT26_9FIRM</name>
<dbReference type="PROSITE" id="PS50110">
    <property type="entry name" value="RESPONSE_REGULATORY"/>
    <property type="match status" value="1"/>
</dbReference>
<dbReference type="GO" id="GO:0006355">
    <property type="term" value="P:regulation of DNA-templated transcription"/>
    <property type="evidence" value="ECO:0007669"/>
    <property type="project" value="InterPro"/>
</dbReference>
<dbReference type="OrthoDB" id="9790442at2"/>
<dbReference type="Proteomes" id="UP000272490">
    <property type="component" value="Unassembled WGS sequence"/>
</dbReference>
<dbReference type="GO" id="GO:0032993">
    <property type="term" value="C:protein-DNA complex"/>
    <property type="evidence" value="ECO:0007669"/>
    <property type="project" value="TreeGrafter"/>
</dbReference>
<evidence type="ECO:0000256" key="6">
    <source>
        <dbReference type="ARBA" id="ARBA00023163"/>
    </source>
</evidence>
<reference evidence="12 13" key="1">
    <citation type="submission" date="2018-11" db="EMBL/GenBank/DDBJ databases">
        <title>Genome sequencing of Lachnoanaerobaculum sp. KCOM 2030 (= ChDC B114).</title>
        <authorList>
            <person name="Kook J.-K."/>
            <person name="Park S.-N."/>
            <person name="Lim Y.K."/>
        </authorList>
    </citation>
    <scope>NUCLEOTIDE SEQUENCE [LARGE SCALE GENOMIC DNA]</scope>
    <source>
        <strain evidence="12 13">KCOM 2030</strain>
    </source>
</reference>
<accession>A0A3P3QT26</accession>
<dbReference type="InterPro" id="IPR001867">
    <property type="entry name" value="OmpR/PhoB-type_DNA-bd"/>
</dbReference>
<dbReference type="GO" id="GO:0000976">
    <property type="term" value="F:transcription cis-regulatory region binding"/>
    <property type="evidence" value="ECO:0007669"/>
    <property type="project" value="TreeGrafter"/>
</dbReference>
<dbReference type="PANTHER" id="PTHR48111:SF22">
    <property type="entry name" value="REGULATOR OF RPOS"/>
    <property type="match status" value="1"/>
</dbReference>
<evidence type="ECO:0000256" key="9">
    <source>
        <dbReference type="PROSITE-ProRule" id="PRU01091"/>
    </source>
</evidence>